<dbReference type="InterPro" id="IPR013549">
    <property type="entry name" value="DUF1731"/>
</dbReference>
<evidence type="ECO:0000313" key="5">
    <source>
        <dbReference type="EMBL" id="MFD2660851.1"/>
    </source>
</evidence>
<feature type="domain" description="DUF1731" evidence="4">
    <location>
        <begin position="278"/>
        <end position="324"/>
    </location>
</feature>
<dbReference type="PANTHER" id="PTHR11092:SF0">
    <property type="entry name" value="EPIMERASE FAMILY PROTEIN SDR39U1"/>
    <property type="match status" value="1"/>
</dbReference>
<evidence type="ECO:0000256" key="1">
    <source>
        <dbReference type="ARBA" id="ARBA00009353"/>
    </source>
</evidence>
<dbReference type="Pfam" id="PF01370">
    <property type="entry name" value="Epimerase"/>
    <property type="match status" value="1"/>
</dbReference>
<sequence>MRIAVAGGTGFIGSALARALLERGDEVLIISRSGGPVRMRTGNSVDIRSGRSGETETGSLDRKRDGRSRTFPAIVTWEELQTAPARLEGVDAIVNLAGETINQRWTGDAKRRIVESRTSAAARIADAVQSLERKPAAVIQASAVGGYGVSAEAVFTEQSLLAGNDFLSNVVRDWEQSADRIEAGRIVKLRIGLVLDRQGGAFPLMRLPYRFFAGGRMGSGSQWVSWIHLDDLVRLILFCLDRADLSGPVNGTAPFPVTNDAFGRAIARVEGKPHWLPIPAFALKAALGEMSTLLLDGQRVIPEQALAHGFTFRYPEIDDAVKALLGK</sequence>
<dbReference type="InterPro" id="IPR001509">
    <property type="entry name" value="Epimerase_deHydtase"/>
</dbReference>
<comment type="similarity">
    <text evidence="1">Belongs to the NAD(P)-dependent epimerase/dehydratase family. SDR39U1 subfamily.</text>
</comment>
<evidence type="ECO:0000259" key="3">
    <source>
        <dbReference type="Pfam" id="PF01370"/>
    </source>
</evidence>
<feature type="compositionally biased region" description="Basic and acidic residues" evidence="2">
    <location>
        <begin position="48"/>
        <end position="65"/>
    </location>
</feature>
<accession>A0ABW5QXU2</accession>
<keyword evidence="6" id="KW-1185">Reference proteome</keyword>
<feature type="domain" description="NAD-dependent epimerase/dehydratase" evidence="3">
    <location>
        <begin position="3"/>
        <end position="158"/>
    </location>
</feature>
<proteinExistence type="inferred from homology"/>
<protein>
    <submittedName>
        <fullName evidence="5">TIGR01777 family oxidoreductase</fullName>
    </submittedName>
</protein>
<name>A0ABW5QXU2_9BACL</name>
<dbReference type="SUPFAM" id="SSF51735">
    <property type="entry name" value="NAD(P)-binding Rossmann-fold domains"/>
    <property type="match status" value="1"/>
</dbReference>
<dbReference type="RefSeq" id="WP_379272844.1">
    <property type="nucleotide sequence ID" value="NZ_JBHUGT010000045.1"/>
</dbReference>
<organism evidence="5 6">
    <name type="scientific">Paenibacillus thailandensis</name>
    <dbReference type="NCBI Taxonomy" id="393250"/>
    <lineage>
        <taxon>Bacteria</taxon>
        <taxon>Bacillati</taxon>
        <taxon>Bacillota</taxon>
        <taxon>Bacilli</taxon>
        <taxon>Bacillales</taxon>
        <taxon>Paenibacillaceae</taxon>
        <taxon>Paenibacillus</taxon>
    </lineage>
</organism>
<comment type="caution">
    <text evidence="5">The sequence shown here is derived from an EMBL/GenBank/DDBJ whole genome shotgun (WGS) entry which is preliminary data.</text>
</comment>
<dbReference type="InterPro" id="IPR036291">
    <property type="entry name" value="NAD(P)-bd_dom_sf"/>
</dbReference>
<dbReference type="PANTHER" id="PTHR11092">
    <property type="entry name" value="SUGAR NUCLEOTIDE EPIMERASE RELATED"/>
    <property type="match status" value="1"/>
</dbReference>
<evidence type="ECO:0000256" key="2">
    <source>
        <dbReference type="SAM" id="MobiDB-lite"/>
    </source>
</evidence>
<dbReference type="Gene3D" id="3.40.50.720">
    <property type="entry name" value="NAD(P)-binding Rossmann-like Domain"/>
    <property type="match status" value="1"/>
</dbReference>
<feature type="region of interest" description="Disordered" evidence="2">
    <location>
        <begin position="40"/>
        <end position="65"/>
    </location>
</feature>
<dbReference type="CDD" id="cd05242">
    <property type="entry name" value="SDR_a8"/>
    <property type="match status" value="1"/>
</dbReference>
<dbReference type="InterPro" id="IPR010099">
    <property type="entry name" value="SDR39U1"/>
</dbReference>
<dbReference type="Pfam" id="PF08338">
    <property type="entry name" value="DUF1731"/>
    <property type="match status" value="1"/>
</dbReference>
<dbReference type="Proteomes" id="UP001597493">
    <property type="component" value="Unassembled WGS sequence"/>
</dbReference>
<gene>
    <name evidence="5" type="ORF">ACFSW5_11395</name>
</gene>
<reference evidence="6" key="1">
    <citation type="journal article" date="2019" name="Int. J. Syst. Evol. Microbiol.">
        <title>The Global Catalogue of Microorganisms (GCM) 10K type strain sequencing project: providing services to taxonomists for standard genome sequencing and annotation.</title>
        <authorList>
            <consortium name="The Broad Institute Genomics Platform"/>
            <consortium name="The Broad Institute Genome Sequencing Center for Infectious Disease"/>
            <person name="Wu L."/>
            <person name="Ma J."/>
        </authorList>
    </citation>
    <scope>NUCLEOTIDE SEQUENCE [LARGE SCALE GENOMIC DNA]</scope>
    <source>
        <strain evidence="6">TISTR 1827</strain>
    </source>
</reference>
<evidence type="ECO:0000313" key="6">
    <source>
        <dbReference type="Proteomes" id="UP001597493"/>
    </source>
</evidence>
<dbReference type="NCBIfam" id="TIGR01777">
    <property type="entry name" value="yfcH"/>
    <property type="match status" value="1"/>
</dbReference>
<dbReference type="EMBL" id="JBHUMY010000011">
    <property type="protein sequence ID" value="MFD2660851.1"/>
    <property type="molecule type" value="Genomic_DNA"/>
</dbReference>
<evidence type="ECO:0000259" key="4">
    <source>
        <dbReference type="Pfam" id="PF08338"/>
    </source>
</evidence>